<dbReference type="EMBL" id="JABWCS010000221">
    <property type="protein sequence ID" value="NUU64338.1"/>
    <property type="molecule type" value="Genomic_DNA"/>
</dbReference>
<dbReference type="RefSeq" id="WP_175374659.1">
    <property type="nucleotide sequence ID" value="NZ_JABWCS010000221.1"/>
</dbReference>
<dbReference type="Proteomes" id="UP000564806">
    <property type="component" value="Unassembled WGS sequence"/>
</dbReference>
<comment type="caution">
    <text evidence="4">The sequence shown here is derived from an EMBL/GenBank/DDBJ whole genome shotgun (WGS) entry which is preliminary data.</text>
</comment>
<dbReference type="Pfam" id="PF01551">
    <property type="entry name" value="Peptidase_M23"/>
    <property type="match status" value="1"/>
</dbReference>
<dbReference type="InterPro" id="IPR016047">
    <property type="entry name" value="M23ase_b-sheet_dom"/>
</dbReference>
<evidence type="ECO:0000259" key="3">
    <source>
        <dbReference type="Pfam" id="PF01551"/>
    </source>
</evidence>
<evidence type="ECO:0000313" key="5">
    <source>
        <dbReference type="Proteomes" id="UP000564806"/>
    </source>
</evidence>
<dbReference type="Gene3D" id="2.70.70.10">
    <property type="entry name" value="Glucose Permease (Domain IIA)"/>
    <property type="match status" value="1"/>
</dbReference>
<name>A0A850ET39_9BACL</name>
<dbReference type="PANTHER" id="PTHR21666:SF270">
    <property type="entry name" value="MUREIN HYDROLASE ACTIVATOR ENVC"/>
    <property type="match status" value="1"/>
</dbReference>
<dbReference type="AlphaFoldDB" id="A0A850ET39"/>
<evidence type="ECO:0000313" key="4">
    <source>
        <dbReference type="EMBL" id="NUU64338.1"/>
    </source>
</evidence>
<gene>
    <name evidence="4" type="ORF">HPT30_28690</name>
</gene>
<proteinExistence type="predicted"/>
<sequence>MNKKHKRYGKRTIGYTKMIAGTAALAVLLTACGGGKAVENKEKTGSTGQQQATASTNSSAEQQPGSTATSKVQPEALAQEMLNGNFSGIYQRFSDPFKEDITEKEFSEMSASFIAGVKSFTPGYVSLLNGGDQRFWKSDAGDKGITALFDPSGTIFQMAITHLETHPDTDKIKTKIAYELPLRGDWYIFWGGNNEMENAHYSFAAQRYAYDIIRVVDQYSFKGDPLKNESYYAFGQNILAPADGTVVSVVNDIADNVPVGVMNEKHPEGNVVVIDHGGEYSYLAHLKKGSATVKPGDKVKTGDVIGLLGNSGNSSEPHLHFQVSDGADLFKSQAINIQWKNNLDPIKGMTVTVKP</sequence>
<organism evidence="4 5">
    <name type="scientific">Paenibacillus agri</name>
    <dbReference type="NCBI Taxonomy" id="2744309"/>
    <lineage>
        <taxon>Bacteria</taxon>
        <taxon>Bacillati</taxon>
        <taxon>Bacillota</taxon>
        <taxon>Bacilli</taxon>
        <taxon>Bacillales</taxon>
        <taxon>Paenibacillaceae</taxon>
        <taxon>Paenibacillus</taxon>
    </lineage>
</organism>
<feature type="domain" description="M23ase beta-sheet core" evidence="3">
    <location>
        <begin position="235"/>
        <end position="325"/>
    </location>
</feature>
<dbReference type="GO" id="GO:0004222">
    <property type="term" value="F:metalloendopeptidase activity"/>
    <property type="evidence" value="ECO:0007669"/>
    <property type="project" value="TreeGrafter"/>
</dbReference>
<dbReference type="PANTHER" id="PTHR21666">
    <property type="entry name" value="PEPTIDASE-RELATED"/>
    <property type="match status" value="1"/>
</dbReference>
<keyword evidence="2" id="KW-0732">Signal</keyword>
<dbReference type="InterPro" id="IPR050570">
    <property type="entry name" value="Cell_wall_metabolism_enzyme"/>
</dbReference>
<protein>
    <submittedName>
        <fullName evidence="4">M23 family metallopeptidase</fullName>
    </submittedName>
</protein>
<dbReference type="CDD" id="cd12797">
    <property type="entry name" value="M23_peptidase"/>
    <property type="match status" value="1"/>
</dbReference>
<reference evidence="4" key="1">
    <citation type="submission" date="2020-06" db="EMBL/GenBank/DDBJ databases">
        <title>Paenibacillus sp. nov., isolated from soil.</title>
        <authorList>
            <person name="Seo Y.L."/>
        </authorList>
    </citation>
    <scope>NUCLEOTIDE SEQUENCE [LARGE SCALE GENOMIC DNA]</scope>
    <source>
        <strain evidence="4">JW14</strain>
    </source>
</reference>
<evidence type="ECO:0000256" key="2">
    <source>
        <dbReference type="SAM" id="SignalP"/>
    </source>
</evidence>
<dbReference type="InterPro" id="IPR011055">
    <property type="entry name" value="Dup_hybrid_motif"/>
</dbReference>
<feature type="region of interest" description="Disordered" evidence="1">
    <location>
        <begin position="40"/>
        <end position="72"/>
    </location>
</feature>
<feature type="compositionally biased region" description="Polar residues" evidence="1">
    <location>
        <begin position="45"/>
        <end position="72"/>
    </location>
</feature>
<accession>A0A850ET39</accession>
<evidence type="ECO:0000256" key="1">
    <source>
        <dbReference type="SAM" id="MobiDB-lite"/>
    </source>
</evidence>
<dbReference type="PROSITE" id="PS51257">
    <property type="entry name" value="PROKAR_LIPOPROTEIN"/>
    <property type="match status" value="1"/>
</dbReference>
<feature type="signal peptide" evidence="2">
    <location>
        <begin position="1"/>
        <end position="26"/>
    </location>
</feature>
<keyword evidence="5" id="KW-1185">Reference proteome</keyword>
<feature type="chain" id="PRO_5038459848" evidence="2">
    <location>
        <begin position="27"/>
        <end position="355"/>
    </location>
</feature>
<dbReference type="SUPFAM" id="SSF51261">
    <property type="entry name" value="Duplicated hybrid motif"/>
    <property type="match status" value="1"/>
</dbReference>